<evidence type="ECO:0000313" key="2">
    <source>
        <dbReference type="EMBL" id="TQN48560.1"/>
    </source>
</evidence>
<accession>A0A543PWZ8</accession>
<sequence>MSVIINELEVLVAPEQAPQGPGPREPASQEPAPTAFELRALLRHIADRAERVRAD</sequence>
<proteinExistence type="predicted"/>
<protein>
    <submittedName>
        <fullName evidence="2">Uncharacterized protein</fullName>
    </submittedName>
</protein>
<feature type="region of interest" description="Disordered" evidence="1">
    <location>
        <begin position="14"/>
        <end position="33"/>
    </location>
</feature>
<name>A0A543PWZ8_9MICO</name>
<evidence type="ECO:0000313" key="3">
    <source>
        <dbReference type="Proteomes" id="UP000320085"/>
    </source>
</evidence>
<dbReference type="RefSeq" id="WP_185747128.1">
    <property type="nucleotide sequence ID" value="NZ_BAAAQC010000006.1"/>
</dbReference>
<comment type="caution">
    <text evidence="2">The sequence shown here is derived from an EMBL/GenBank/DDBJ whole genome shotgun (WGS) entry which is preliminary data.</text>
</comment>
<dbReference type="Proteomes" id="UP000320085">
    <property type="component" value="Unassembled WGS sequence"/>
</dbReference>
<organism evidence="2 3">
    <name type="scientific">Humibacillus xanthopallidus</name>
    <dbReference type="NCBI Taxonomy" id="412689"/>
    <lineage>
        <taxon>Bacteria</taxon>
        <taxon>Bacillati</taxon>
        <taxon>Actinomycetota</taxon>
        <taxon>Actinomycetes</taxon>
        <taxon>Micrococcales</taxon>
        <taxon>Intrasporangiaceae</taxon>
        <taxon>Humibacillus</taxon>
    </lineage>
</organism>
<gene>
    <name evidence="2" type="ORF">FHX52_1699</name>
</gene>
<dbReference type="AlphaFoldDB" id="A0A543PWZ8"/>
<evidence type="ECO:0000256" key="1">
    <source>
        <dbReference type="SAM" id="MobiDB-lite"/>
    </source>
</evidence>
<dbReference type="EMBL" id="VFQF01000001">
    <property type="protein sequence ID" value="TQN48560.1"/>
    <property type="molecule type" value="Genomic_DNA"/>
</dbReference>
<reference evidence="2 3" key="1">
    <citation type="submission" date="2019-06" db="EMBL/GenBank/DDBJ databases">
        <title>Sequencing the genomes of 1000 actinobacteria strains.</title>
        <authorList>
            <person name="Klenk H.-P."/>
        </authorList>
    </citation>
    <scope>NUCLEOTIDE SEQUENCE [LARGE SCALE GENOMIC DNA]</scope>
    <source>
        <strain evidence="2 3">DSM 21776</strain>
    </source>
</reference>